<dbReference type="InterPro" id="IPR013783">
    <property type="entry name" value="Ig-like_fold"/>
</dbReference>
<reference evidence="5 6" key="1">
    <citation type="submission" date="2019-12" db="EMBL/GenBank/DDBJ databases">
        <title>Full genome sequence of a Bacillus safensis strain isolated from commercially available natto in Indonesia.</title>
        <authorList>
            <person name="Yoshida M."/>
            <person name="Uomi M."/>
            <person name="Waturangi D."/>
            <person name="Ekaputri J.J."/>
            <person name="Setiamarga D.H.E."/>
        </authorList>
    </citation>
    <scope>NUCLEOTIDE SEQUENCE [LARGE SCALE GENOMIC DNA]</scope>
    <source>
        <strain evidence="5 6">IDN1</strain>
    </source>
</reference>
<keyword evidence="2" id="KW-0964">Secreted</keyword>
<evidence type="ECO:0000313" key="5">
    <source>
        <dbReference type="EMBL" id="BBP87917.1"/>
    </source>
</evidence>
<evidence type="ECO:0000256" key="1">
    <source>
        <dbReference type="ARBA" id="ARBA00007257"/>
    </source>
</evidence>
<dbReference type="PANTHER" id="PTHR36108:SF13">
    <property type="entry name" value="COLOSSIN-B-RELATED"/>
    <property type="match status" value="1"/>
</dbReference>
<dbReference type="AlphaFoldDB" id="A0A5S9M2U8"/>
<proteinExistence type="inferred from homology"/>
<gene>
    <name evidence="5" type="ORF">BsIDN1_15350</name>
</gene>
<protein>
    <recommendedName>
        <fullName evidence="4">SpaA-like prealbumin fold domain-containing protein</fullName>
    </recommendedName>
</protein>
<dbReference type="Gene3D" id="2.60.40.10">
    <property type="entry name" value="Immunoglobulins"/>
    <property type="match status" value="1"/>
</dbReference>
<dbReference type="Pfam" id="PF17802">
    <property type="entry name" value="SpaA"/>
    <property type="match status" value="1"/>
</dbReference>
<evidence type="ECO:0000259" key="4">
    <source>
        <dbReference type="Pfam" id="PF17802"/>
    </source>
</evidence>
<keyword evidence="3" id="KW-0732">Signal</keyword>
<evidence type="ECO:0000256" key="2">
    <source>
        <dbReference type="ARBA" id="ARBA00022525"/>
    </source>
</evidence>
<evidence type="ECO:0000256" key="3">
    <source>
        <dbReference type="ARBA" id="ARBA00022729"/>
    </source>
</evidence>
<evidence type="ECO:0000313" key="6">
    <source>
        <dbReference type="Proteomes" id="UP000464658"/>
    </source>
</evidence>
<feature type="domain" description="SpaA-like prealbumin fold" evidence="4">
    <location>
        <begin position="32"/>
        <end position="107"/>
    </location>
</feature>
<dbReference type="PANTHER" id="PTHR36108">
    <property type="entry name" value="COLOSSIN-B-RELATED"/>
    <property type="match status" value="1"/>
</dbReference>
<dbReference type="EMBL" id="AP021906">
    <property type="protein sequence ID" value="BBP87917.1"/>
    <property type="molecule type" value="Genomic_DNA"/>
</dbReference>
<dbReference type="InterPro" id="IPR041033">
    <property type="entry name" value="SpaA_PFL_dom_1"/>
</dbReference>
<dbReference type="Proteomes" id="UP000464658">
    <property type="component" value="Chromosome"/>
</dbReference>
<sequence>MLDETPIKFEVPLDPKKPVVISQKNLYETSALEVMKEGEDGEKLQGVRFEVRDQNDEVVRKDLTTDEDGKLFVDNLKPGKYQLVETESIDGYEKKNKPYPFTIEVAQKKHQQRSK</sequence>
<comment type="similarity">
    <text evidence="1">Belongs to the serine-aspartate repeat-containing protein (SDr) family.</text>
</comment>
<accession>A0A5S9M2U8</accession>
<organism evidence="5 6">
    <name type="scientific">Bacillus safensis</name>
    <dbReference type="NCBI Taxonomy" id="561879"/>
    <lineage>
        <taxon>Bacteria</taxon>
        <taxon>Bacillati</taxon>
        <taxon>Bacillota</taxon>
        <taxon>Bacilli</taxon>
        <taxon>Bacillales</taxon>
        <taxon>Bacillaceae</taxon>
        <taxon>Bacillus</taxon>
    </lineage>
</organism>
<name>A0A5S9M2U8_BACIA</name>
<dbReference type="SUPFAM" id="SSF49478">
    <property type="entry name" value="Cna protein B-type domain"/>
    <property type="match status" value="1"/>
</dbReference>